<dbReference type="EMBL" id="CP040556">
    <property type="protein sequence ID" value="QLB52482.1"/>
    <property type="molecule type" value="Genomic_DNA"/>
</dbReference>
<dbReference type="Proteomes" id="UP000509410">
    <property type="component" value="Chromosome"/>
</dbReference>
<gene>
    <name evidence="1" type="ORF">FFV08_07620</name>
</gene>
<name>A0A7H8V8F2_STRSA</name>
<protein>
    <submittedName>
        <fullName evidence="1">Preprotein translocase</fullName>
    </submittedName>
</protein>
<evidence type="ECO:0000313" key="1">
    <source>
        <dbReference type="EMBL" id="QLB52482.1"/>
    </source>
</evidence>
<reference evidence="1 2" key="1">
    <citation type="submission" date="2019-05" db="EMBL/GenBank/DDBJ databases">
        <title>The organization of the Streptococcus sanguinis genomes.</title>
        <authorList>
            <person name="Wu C.H."/>
            <person name="Chen Y.Y.M."/>
            <person name="Wang H.Y."/>
        </authorList>
    </citation>
    <scope>NUCLEOTIDE SEQUENCE [LARGE SCALE GENOMIC DNA]</scope>
    <source>
        <strain evidence="1 2">CGMH010</strain>
    </source>
</reference>
<organism evidence="1 2">
    <name type="scientific">Streptococcus sanguinis</name>
    <dbReference type="NCBI Taxonomy" id="1305"/>
    <lineage>
        <taxon>Bacteria</taxon>
        <taxon>Bacillati</taxon>
        <taxon>Bacillota</taxon>
        <taxon>Bacilli</taxon>
        <taxon>Lactobacillales</taxon>
        <taxon>Streptococcaceae</taxon>
        <taxon>Streptococcus</taxon>
    </lineage>
</organism>
<evidence type="ECO:0000313" key="2">
    <source>
        <dbReference type="Proteomes" id="UP000509410"/>
    </source>
</evidence>
<dbReference type="AlphaFoldDB" id="A0A7H8V8F2"/>
<proteinExistence type="predicted"/>
<dbReference type="RefSeq" id="WP_002902780.1">
    <property type="nucleotide sequence ID" value="NZ_CP071422.1"/>
</dbReference>
<sequence>MIGLRAEDLPDFQKNSIGFEKTDKKQIVGRKGIDGFVRIELFKKTITVRKQQTSCLLNKGEIK</sequence>
<accession>A0A7H8V8F2</accession>